<name>A0A0F8QAR8_METMZ</name>
<evidence type="ECO:0000313" key="14">
    <source>
        <dbReference type="EMBL" id="KKH73634.1"/>
    </source>
</evidence>
<evidence type="ECO:0000313" key="22">
    <source>
        <dbReference type="Proteomes" id="UP000033814"/>
    </source>
</evidence>
<evidence type="ECO:0000313" key="4">
    <source>
        <dbReference type="EMBL" id="KKG06463.1"/>
    </source>
</evidence>
<dbReference type="EMBL" id="JJQV01000021">
    <property type="protein sequence ID" value="KKH85922.1"/>
    <property type="molecule type" value="Genomic_DNA"/>
</dbReference>
<evidence type="ECO:0000313" key="15">
    <source>
        <dbReference type="EMBL" id="KKH76450.1"/>
    </source>
</evidence>
<dbReference type="Proteomes" id="UP000034597">
    <property type="component" value="Unassembled WGS sequence"/>
</dbReference>
<dbReference type="EMBL" id="JJOT01000122">
    <property type="protein sequence ID" value="KKF98512.1"/>
    <property type="molecule type" value="Genomic_DNA"/>
</dbReference>
<dbReference type="CDD" id="cd03801">
    <property type="entry name" value="GT4_PimA-like"/>
    <property type="match status" value="1"/>
</dbReference>
<evidence type="ECO:0000313" key="20">
    <source>
        <dbReference type="EMBL" id="KKI00489.1"/>
    </source>
</evidence>
<dbReference type="GO" id="GO:0016757">
    <property type="term" value="F:glycosyltransferase activity"/>
    <property type="evidence" value="ECO:0007669"/>
    <property type="project" value="InterPro"/>
</dbReference>
<dbReference type="PANTHER" id="PTHR45947:SF3">
    <property type="entry name" value="SULFOQUINOVOSYL TRANSFERASE SQD2"/>
    <property type="match status" value="1"/>
</dbReference>
<reference evidence="22 23" key="1">
    <citation type="journal article" date="2015" name="ISME J.">
        <title>Genomic and phenotypic differentiation among Methanosarcina mazei populations from Columbia River sediment.</title>
        <authorList>
            <person name="Youngblut N.D."/>
            <person name="Wirth J.S."/>
            <person name="Henriksen J.R."/>
            <person name="Smith M."/>
            <person name="Simon H."/>
            <person name="Metcalf W.W."/>
            <person name="Whitaker R.J."/>
        </authorList>
    </citation>
    <scope>NUCLEOTIDE SEQUENCE [LARGE SCALE GENOMIC DNA]</scope>
    <source>
        <strain evidence="5 35">1.H.A.1A.1</strain>
        <strain evidence="6 25">1.H.A.1A.3</strain>
        <strain evidence="7 33">1.H.A.1A.4</strain>
        <strain evidence="8 23">1.H.A.1A.6</strain>
        <strain evidence="9 29">1.H.A.2.1</strain>
        <strain evidence="10 28">1.H.A.2.3</strain>
        <strain evidence="11 34">1.H.A.2.7</strain>
        <strain evidence="12">1.H.A.2.8</strain>
        <strain evidence="13 38">1.H.M.1A.1</strain>
        <strain evidence="15 26">1.H.M.1A.2</strain>
        <strain evidence="14 36">1.H.M.1A.3</strain>
        <strain evidence="16 22">1.H.M.2.2</strain>
        <strain evidence="17 39">1.H.M.2.3</strain>
        <strain evidence="18 32">1.H.M.2.4</strain>
        <strain evidence="19 37">1.H.T.2.1</strain>
        <strain evidence="20 24">1.H.T.2.3</strain>
        <strain evidence="21 30">1.H.T.2.5</strain>
        <strain evidence="4 27">2.F.A.2.3</strain>
        <strain evidence="3 31">2.F.T.0.2</strain>
    </source>
</reference>
<evidence type="ECO:0000313" key="17">
    <source>
        <dbReference type="EMBL" id="KKH88583.1"/>
    </source>
</evidence>
<evidence type="ECO:0000313" key="24">
    <source>
        <dbReference type="Proteomes" id="UP000033885"/>
    </source>
</evidence>
<dbReference type="Proteomes" id="UP000033885">
    <property type="component" value="Unassembled WGS sequence"/>
</dbReference>
<feature type="domain" description="Glycosyltransferase subfamily 4-like N-terminal" evidence="2">
    <location>
        <begin position="16"/>
        <end position="187"/>
    </location>
</feature>
<evidence type="ECO:0000313" key="23">
    <source>
        <dbReference type="Proteomes" id="UP000033864"/>
    </source>
</evidence>
<dbReference type="Proteomes" id="UP000034925">
    <property type="component" value="Unassembled WGS sequence"/>
</dbReference>
<dbReference type="EMBL" id="JJQI01000008">
    <property type="protein sequence ID" value="KKH42813.1"/>
    <property type="molecule type" value="Genomic_DNA"/>
</dbReference>
<evidence type="ECO:0000313" key="34">
    <source>
        <dbReference type="Proteomes" id="UP000034692"/>
    </source>
</evidence>
<evidence type="ECO:0000313" key="18">
    <source>
        <dbReference type="EMBL" id="KKH89716.1"/>
    </source>
</evidence>
<dbReference type="EMBL" id="JJQS01000050">
    <property type="protein sequence ID" value="KKH76450.1"/>
    <property type="molecule type" value="Genomic_DNA"/>
</dbReference>
<dbReference type="EMBL" id="JJQW01000057">
    <property type="protein sequence ID" value="KKH88583.1"/>
    <property type="molecule type" value="Genomic_DNA"/>
</dbReference>
<dbReference type="EMBL" id="JJQG01000095">
    <property type="protein sequence ID" value="KKH38140.1"/>
    <property type="molecule type" value="Genomic_DNA"/>
</dbReference>
<dbReference type="Proteomes" id="UP000034547">
    <property type="component" value="Unassembled WGS sequence"/>
</dbReference>
<dbReference type="EMBL" id="JJQZ01000110">
    <property type="protein sequence ID" value="KKH94623.1"/>
    <property type="molecule type" value="Genomic_DNA"/>
</dbReference>
<dbReference type="EMBL" id="JJQR01000141">
    <property type="protein sequence ID" value="KKH71968.1"/>
    <property type="molecule type" value="Genomic_DNA"/>
</dbReference>
<evidence type="ECO:0000313" key="32">
    <source>
        <dbReference type="Proteomes" id="UP000034668"/>
    </source>
</evidence>
<dbReference type="Proteomes" id="UP000034672">
    <property type="component" value="Unassembled WGS sequence"/>
</dbReference>
<evidence type="ECO:0000313" key="25">
    <source>
        <dbReference type="Proteomes" id="UP000034021"/>
    </source>
</evidence>
<evidence type="ECO:0000313" key="9">
    <source>
        <dbReference type="EMBL" id="KKH48179.1"/>
    </source>
</evidence>
<evidence type="ECO:0000313" key="13">
    <source>
        <dbReference type="EMBL" id="KKH71968.1"/>
    </source>
</evidence>
<dbReference type="EMBL" id="JJQO01000293">
    <property type="protein sequence ID" value="KKH60567.1"/>
    <property type="molecule type" value="Genomic_DNA"/>
</dbReference>
<dbReference type="AlphaFoldDB" id="A0A0F8QAR8"/>
<evidence type="ECO:0000313" key="29">
    <source>
        <dbReference type="Proteomes" id="UP000034259"/>
    </source>
</evidence>
<evidence type="ECO:0000313" key="3">
    <source>
        <dbReference type="EMBL" id="KKF98512.1"/>
    </source>
</evidence>
<dbReference type="Proteomes" id="UP000034142">
    <property type="component" value="Unassembled WGS sequence"/>
</dbReference>
<evidence type="ECO:0000313" key="19">
    <source>
        <dbReference type="EMBL" id="KKH94623.1"/>
    </source>
</evidence>
<dbReference type="EMBL" id="JJQK01000200">
    <property type="protein sequence ID" value="KKH48179.1"/>
    <property type="molecule type" value="Genomic_DNA"/>
</dbReference>
<dbReference type="EMBL" id="JJOR01000053">
    <property type="protein sequence ID" value="KKG06463.1"/>
    <property type="molecule type" value="Genomic_DNA"/>
</dbReference>
<dbReference type="Pfam" id="PF13439">
    <property type="entry name" value="Glyco_transf_4"/>
    <property type="match status" value="1"/>
</dbReference>
<comment type="caution">
    <text evidence="13">The sequence shown here is derived from an EMBL/GenBank/DDBJ whole genome shotgun (WGS) entry which is preliminary data.</text>
</comment>
<dbReference type="Pfam" id="PF00534">
    <property type="entry name" value="Glycos_transf_1"/>
    <property type="match status" value="1"/>
</dbReference>
<dbReference type="Proteomes" id="UP000034758">
    <property type="component" value="Unassembled WGS sequence"/>
</dbReference>
<dbReference type="Gene3D" id="3.40.50.2000">
    <property type="entry name" value="Glycogen Phosphorylase B"/>
    <property type="match status" value="2"/>
</dbReference>
<sequence length="395" mass="44232">MKVAFVYDAVYPWVKGGAEVRIHELGRRLSLQGHDVHLFGIKWWEGEDVLQYEGMTLHGVCKARDLYVNGKRSISEALIFSLKLFPVLVREKFDLIDVSVFPYFSCFTVKAVSVLKSTPAVFTWHEVWGDYWYEYLGKRKGFFGLAIEAAVAKISKNDIAVSEWTKNRLESVLGTKREIAVLPNGVDQKLISGIKPAGQDCSEKQKGKIYDIIFAGRLIKEKNVDVLIKTVSLLKKDNPEVCCCIAGDGPERKALEKFTLEIGMQKNVEFAGFQEYRALIGKIKASKVLVLPSSREGFGMVVIEAFACGVPVVTVKEKYNAAQGLIADGIDGFVVGLDEREIAKAIDKIIKEHQEGIKYSEAILNKAKKYDWDEIVKNVLIAYRGFIKLRAATPP</sequence>
<evidence type="ECO:0000313" key="28">
    <source>
        <dbReference type="Proteomes" id="UP000034232"/>
    </source>
</evidence>
<dbReference type="EMBL" id="JJQM01000088">
    <property type="protein sequence ID" value="KKH54848.1"/>
    <property type="molecule type" value="Genomic_DNA"/>
</dbReference>
<dbReference type="PANTHER" id="PTHR45947">
    <property type="entry name" value="SULFOQUINOVOSYL TRANSFERASE SQD2"/>
    <property type="match status" value="1"/>
</dbReference>
<evidence type="ECO:0000313" key="27">
    <source>
        <dbReference type="Proteomes" id="UP000034142"/>
    </source>
</evidence>
<dbReference type="InterPro" id="IPR001296">
    <property type="entry name" value="Glyco_trans_1"/>
</dbReference>
<dbReference type="Proteomes" id="UP000034872">
    <property type="component" value="Unassembled WGS sequence"/>
</dbReference>
<dbReference type="Proteomes" id="UP000034937">
    <property type="component" value="Unassembled WGS sequence"/>
</dbReference>
<dbReference type="EMBL" id="JJQT01000217">
    <property type="protein sequence ID" value="KKH73634.1"/>
    <property type="molecule type" value="Genomic_DNA"/>
</dbReference>
<evidence type="ECO:0000313" key="39">
    <source>
        <dbReference type="Proteomes" id="UP000034937"/>
    </source>
</evidence>
<gene>
    <name evidence="4" type="ORF">DU31_11550</name>
    <name evidence="3" type="ORF">DU40_12785</name>
    <name evidence="6" type="ORF">DU50_01955</name>
    <name evidence="5" type="ORF">DU54_19840</name>
    <name evidence="7" type="ORF">DU71_00890</name>
    <name evidence="9" type="ORF">DU72_19545</name>
    <name evidence="12" type="ORF">DU73_05285</name>
    <name evidence="11" type="ORF">DU75_11845</name>
    <name evidence="10" type="ORF">DU76_01190</name>
    <name evidence="15" type="ORF">DU77_00610</name>
    <name evidence="14" type="ORF">DU78_01520</name>
    <name evidence="18" type="ORF">DU79_02265</name>
    <name evidence="20" type="ORF">DU81_18960</name>
    <name evidence="16" type="ORF">DU82_19770</name>
    <name evidence="21" type="ORF">DU83_02075</name>
    <name evidence="19" type="ORF">DU84_00235</name>
    <name evidence="8" type="ORF">DU85_03080</name>
    <name evidence="13" type="ORF">DU86_01125</name>
    <name evidence="17" type="ORF">DU88_12320</name>
</gene>
<dbReference type="EMBL" id="JJRA01000147">
    <property type="protein sequence ID" value="KKI00489.1"/>
    <property type="molecule type" value="Genomic_DNA"/>
</dbReference>
<dbReference type="EMBL" id="JJQX01000216">
    <property type="protein sequence ID" value="KKH89716.1"/>
    <property type="molecule type" value="Genomic_DNA"/>
</dbReference>
<dbReference type="Proteomes" id="UP000034259">
    <property type="component" value="Unassembled WGS sequence"/>
</dbReference>
<dbReference type="Proteomes" id="UP000033814">
    <property type="component" value="Unassembled WGS sequence"/>
</dbReference>
<evidence type="ECO:0000313" key="21">
    <source>
        <dbReference type="EMBL" id="KKI02375.1"/>
    </source>
</evidence>
<evidence type="ECO:0000313" key="12">
    <source>
        <dbReference type="EMBL" id="KKH65319.1"/>
    </source>
</evidence>
<dbReference type="RefSeq" id="WP_048041497.1">
    <property type="nucleotide sequence ID" value="NZ_JBLVWA010000027.1"/>
</dbReference>
<evidence type="ECO:0000313" key="36">
    <source>
        <dbReference type="Proteomes" id="UP000034842"/>
    </source>
</evidence>
<dbReference type="Proteomes" id="UP000034842">
    <property type="component" value="Unassembled WGS sequence"/>
</dbReference>
<dbReference type="Proteomes" id="UP000034692">
    <property type="component" value="Unassembled WGS sequence"/>
</dbReference>
<evidence type="ECO:0000313" key="7">
    <source>
        <dbReference type="EMBL" id="KKH42813.1"/>
    </source>
</evidence>
<dbReference type="PATRIC" id="fig|2209.51.peg.431"/>
<dbReference type="Proteomes" id="UP000033864">
    <property type="component" value="Unassembled WGS sequence"/>
</dbReference>
<keyword evidence="13" id="KW-0808">Transferase</keyword>
<evidence type="ECO:0000259" key="2">
    <source>
        <dbReference type="Pfam" id="PF13439"/>
    </source>
</evidence>
<evidence type="ECO:0000313" key="11">
    <source>
        <dbReference type="EMBL" id="KKH60567.1"/>
    </source>
</evidence>
<evidence type="ECO:0000313" key="38">
    <source>
        <dbReference type="Proteomes" id="UP000034925"/>
    </source>
</evidence>
<organism evidence="13 38">
    <name type="scientific">Methanosarcina mazei</name>
    <name type="common">Methanosarcina frisia</name>
    <dbReference type="NCBI Taxonomy" id="2209"/>
    <lineage>
        <taxon>Archaea</taxon>
        <taxon>Methanobacteriati</taxon>
        <taxon>Methanobacteriota</taxon>
        <taxon>Stenosarchaea group</taxon>
        <taxon>Methanomicrobia</taxon>
        <taxon>Methanosarcinales</taxon>
        <taxon>Methanosarcinaceae</taxon>
        <taxon>Methanosarcina</taxon>
    </lineage>
</organism>
<dbReference type="EMBL" id="JJRB01000103">
    <property type="protein sequence ID" value="KKI02375.1"/>
    <property type="molecule type" value="Genomic_DNA"/>
</dbReference>
<dbReference type="InterPro" id="IPR050194">
    <property type="entry name" value="Glycosyltransferase_grp1"/>
</dbReference>
<evidence type="ECO:0000313" key="16">
    <source>
        <dbReference type="EMBL" id="KKH85922.1"/>
    </source>
</evidence>
<evidence type="ECO:0000313" key="10">
    <source>
        <dbReference type="EMBL" id="KKH54848.1"/>
    </source>
</evidence>
<evidence type="ECO:0000313" key="6">
    <source>
        <dbReference type="EMBL" id="KKH42457.1"/>
    </source>
</evidence>
<evidence type="ECO:0000259" key="1">
    <source>
        <dbReference type="Pfam" id="PF00534"/>
    </source>
</evidence>
<dbReference type="SUPFAM" id="SSF53756">
    <property type="entry name" value="UDP-Glycosyltransferase/glycogen phosphorylase"/>
    <property type="match status" value="1"/>
</dbReference>
<dbReference type="Proteomes" id="UP000034668">
    <property type="component" value="Unassembled WGS sequence"/>
</dbReference>
<dbReference type="Proteomes" id="UP000034021">
    <property type="component" value="Unassembled WGS sequence"/>
</dbReference>
<evidence type="ECO:0000313" key="26">
    <source>
        <dbReference type="Proteomes" id="UP000034040"/>
    </source>
</evidence>
<evidence type="ECO:0000313" key="33">
    <source>
        <dbReference type="Proteomes" id="UP000034672"/>
    </source>
</evidence>
<evidence type="ECO:0000313" key="8">
    <source>
        <dbReference type="EMBL" id="KKH45019.1"/>
    </source>
</evidence>
<dbReference type="EMBL" id="JJQH01000058">
    <property type="protein sequence ID" value="KKH42457.1"/>
    <property type="molecule type" value="Genomic_DNA"/>
</dbReference>
<proteinExistence type="predicted"/>
<dbReference type="EMBL" id="JJQJ01000193">
    <property type="protein sequence ID" value="KKH45019.1"/>
    <property type="molecule type" value="Genomic_DNA"/>
</dbReference>
<evidence type="ECO:0000313" key="37">
    <source>
        <dbReference type="Proteomes" id="UP000034872"/>
    </source>
</evidence>
<protein>
    <submittedName>
        <fullName evidence="13">Hexosyltransferase</fullName>
    </submittedName>
</protein>
<feature type="domain" description="Glycosyl transferase family 1" evidence="1">
    <location>
        <begin position="207"/>
        <end position="366"/>
    </location>
</feature>
<dbReference type="InterPro" id="IPR028098">
    <property type="entry name" value="Glyco_trans_4-like_N"/>
</dbReference>
<dbReference type="EMBL" id="JJQP01000167">
    <property type="protein sequence ID" value="KKH65319.1"/>
    <property type="molecule type" value="Genomic_DNA"/>
</dbReference>
<evidence type="ECO:0000313" key="5">
    <source>
        <dbReference type="EMBL" id="KKH38140.1"/>
    </source>
</evidence>
<evidence type="ECO:0000313" key="30">
    <source>
        <dbReference type="Proteomes" id="UP000034547"/>
    </source>
</evidence>
<accession>A0A0F8QAR8</accession>
<dbReference type="Proteomes" id="UP000034040">
    <property type="component" value="Unassembled WGS sequence"/>
</dbReference>
<evidence type="ECO:0000313" key="31">
    <source>
        <dbReference type="Proteomes" id="UP000034597"/>
    </source>
</evidence>
<evidence type="ECO:0000313" key="35">
    <source>
        <dbReference type="Proteomes" id="UP000034758"/>
    </source>
</evidence>
<dbReference type="Proteomes" id="UP000034232">
    <property type="component" value="Unassembled WGS sequence"/>
</dbReference>